<keyword evidence="2" id="KW-1185">Reference proteome</keyword>
<dbReference type="OrthoDB" id="3145912at2759"/>
<name>A0A8H7CNL6_9AGAR</name>
<dbReference type="EMBL" id="JACAZH010000026">
    <property type="protein sequence ID" value="KAF7341878.1"/>
    <property type="molecule type" value="Genomic_DNA"/>
</dbReference>
<comment type="caution">
    <text evidence="1">The sequence shown here is derived from an EMBL/GenBank/DDBJ whole genome shotgun (WGS) entry which is preliminary data.</text>
</comment>
<protein>
    <submittedName>
        <fullName evidence="1">Uncharacterized protein</fullName>
    </submittedName>
</protein>
<organism evidence="1 2">
    <name type="scientific">Mycena sanguinolenta</name>
    <dbReference type="NCBI Taxonomy" id="230812"/>
    <lineage>
        <taxon>Eukaryota</taxon>
        <taxon>Fungi</taxon>
        <taxon>Dikarya</taxon>
        <taxon>Basidiomycota</taxon>
        <taxon>Agaricomycotina</taxon>
        <taxon>Agaricomycetes</taxon>
        <taxon>Agaricomycetidae</taxon>
        <taxon>Agaricales</taxon>
        <taxon>Marasmiineae</taxon>
        <taxon>Mycenaceae</taxon>
        <taxon>Mycena</taxon>
    </lineage>
</organism>
<accession>A0A8H7CNL6</accession>
<evidence type="ECO:0000313" key="1">
    <source>
        <dbReference type="EMBL" id="KAF7341878.1"/>
    </source>
</evidence>
<dbReference type="Proteomes" id="UP000623467">
    <property type="component" value="Unassembled WGS sequence"/>
</dbReference>
<reference evidence="1" key="1">
    <citation type="submission" date="2020-05" db="EMBL/GenBank/DDBJ databases">
        <title>Mycena genomes resolve the evolution of fungal bioluminescence.</title>
        <authorList>
            <person name="Tsai I.J."/>
        </authorList>
    </citation>
    <scope>NUCLEOTIDE SEQUENCE</scope>
    <source>
        <strain evidence="1">160909Yilan</strain>
    </source>
</reference>
<evidence type="ECO:0000313" key="2">
    <source>
        <dbReference type="Proteomes" id="UP000623467"/>
    </source>
</evidence>
<gene>
    <name evidence="1" type="ORF">MSAN_02043400</name>
</gene>
<proteinExistence type="predicted"/>
<sequence length="295" mass="33656">MATFSSEPRLPRELECKIFEMAALARPTTIPKLMLVSSRVKYWVEPLLYRVLVISSEKSDSAHGFPVIANSGTLHRMMAPKKRHFFRNAVKRIFVRGGVSAAEMEWILRACTHVFDCCALSLSGAALAPLTRLRRLTIKMLDFLECCKMDSTHPILASITHLDLRGICHFVLEDLYPCLSLVSNLTHFAIDSTSHDPAFQTALCASTRLECILFSSHGHLPLSRHEEMNMEDMIIYDGRFVCMARTIDFYLDWLHHTDTRRDFWAIADAFIQAKRQGKVERSVFTLSDAETSWLD</sequence>
<dbReference type="AlphaFoldDB" id="A0A8H7CNL6"/>